<proteinExistence type="inferred from homology"/>
<evidence type="ECO:0000256" key="1">
    <source>
        <dbReference type="ARBA" id="ARBA00006817"/>
    </source>
</evidence>
<evidence type="ECO:0000259" key="2">
    <source>
        <dbReference type="Pfam" id="PF08327"/>
    </source>
</evidence>
<protein>
    <submittedName>
        <fullName evidence="3">SRPBCC family protein</fullName>
    </submittedName>
</protein>
<dbReference type="EMBL" id="CP089391">
    <property type="protein sequence ID" value="WBL80014.1"/>
    <property type="molecule type" value="Genomic_DNA"/>
</dbReference>
<dbReference type="InterPro" id="IPR013538">
    <property type="entry name" value="ASHA1/2-like_C"/>
</dbReference>
<feature type="domain" description="Activator of Hsp90 ATPase homologue 1/2-like C-terminal" evidence="2">
    <location>
        <begin position="14"/>
        <end position="137"/>
    </location>
</feature>
<evidence type="ECO:0000313" key="3">
    <source>
        <dbReference type="EMBL" id="WBL80014.1"/>
    </source>
</evidence>
<keyword evidence="4" id="KW-1185">Reference proteome</keyword>
<dbReference type="CDD" id="cd08893">
    <property type="entry name" value="SRPBCC_CalC_Aha1-like_GntR-HTH"/>
    <property type="match status" value="1"/>
</dbReference>
<dbReference type="Pfam" id="PF08327">
    <property type="entry name" value="AHSA1"/>
    <property type="match status" value="1"/>
</dbReference>
<organism evidence="3 4">
    <name type="scientific">Bradyrhizobium xenonodulans</name>
    <dbReference type="NCBI Taxonomy" id="2736875"/>
    <lineage>
        <taxon>Bacteria</taxon>
        <taxon>Pseudomonadati</taxon>
        <taxon>Pseudomonadota</taxon>
        <taxon>Alphaproteobacteria</taxon>
        <taxon>Hyphomicrobiales</taxon>
        <taxon>Nitrobacteraceae</taxon>
        <taxon>Bradyrhizobium</taxon>
    </lineage>
</organism>
<dbReference type="SUPFAM" id="SSF55961">
    <property type="entry name" value="Bet v1-like"/>
    <property type="match status" value="1"/>
</dbReference>
<sequence>MSKPEFVYVTYIETTPEKLWEALTDSAFTKAYWFDTEVRSDWKVGSPFALVMGGKVTDTGEILEADRPRRLSYTFKHEADAEMRKEPATKVVFRIEPWGNLVKLTVTHEGFTTGSKLLDGISKGWPAILSGLKSLLETGKAPAIPPAALDFEGFK</sequence>
<name>A0ABY7MNT4_9BRAD</name>
<reference evidence="3" key="1">
    <citation type="submission" date="2021-12" db="EMBL/GenBank/DDBJ databases">
        <title>Bradyrhizobium xenonodulans sp. nov.</title>
        <authorList>
            <person name="Claassens R."/>
            <person name="Venter S.N."/>
            <person name="Beukes C.W."/>
            <person name="Stepkowski T."/>
            <person name="Steenkamp E.T."/>
        </authorList>
    </citation>
    <scope>NUCLEOTIDE SEQUENCE</scope>
    <source>
        <strain evidence="3">14AB</strain>
    </source>
</reference>
<gene>
    <name evidence="3" type="ORF">I3J27_06180</name>
</gene>
<dbReference type="Gene3D" id="3.30.530.20">
    <property type="match status" value="1"/>
</dbReference>
<accession>A0ABY7MNT4</accession>
<dbReference type="InterPro" id="IPR023393">
    <property type="entry name" value="START-like_dom_sf"/>
</dbReference>
<dbReference type="RefSeq" id="WP_270166445.1">
    <property type="nucleotide sequence ID" value="NZ_CP089391.1"/>
</dbReference>
<evidence type="ECO:0000313" key="4">
    <source>
        <dbReference type="Proteomes" id="UP001179614"/>
    </source>
</evidence>
<comment type="similarity">
    <text evidence="1">Belongs to the AHA1 family.</text>
</comment>
<dbReference type="Proteomes" id="UP001179614">
    <property type="component" value="Chromosome"/>
</dbReference>